<dbReference type="SUPFAM" id="SSF52540">
    <property type="entry name" value="P-loop containing nucleoside triphosphate hydrolases"/>
    <property type="match status" value="1"/>
</dbReference>
<dbReference type="EMBL" id="KV427668">
    <property type="protein sequence ID" value="KZT01214.1"/>
    <property type="molecule type" value="Genomic_DNA"/>
</dbReference>
<sequence>MSKRPLSSLSLPFPTLSALTRGGYETVEDISTLTPETLSKDLNIPLSSSQAIFSASQGPNSRTVPMTQSAASLAGNSSRLLSTLCGPLDRLLGGGLKQGYILELSGPPGCHKEALAINIVTSYVNANVHSSQNVLFVDMQNMTTPATLDRALPASSPAPSDYGKRVEYLRLHSLTELMVFIRNLPSYVQSHTKTSLLVLNSLSFPFQSAVTLNKSNRTALLDRLKQVLARVCASARLTVVITSQLATKLLKADGSAGNFDTGTKAILVPHLGPAYLPSGRAYRVIVVPQSRTSGVLRLLSSPAHLQEKKPPGEEPYQLVST</sequence>
<accession>A0A165BKC7</accession>
<evidence type="ECO:0000313" key="9">
    <source>
        <dbReference type="EMBL" id="KZT01214.1"/>
    </source>
</evidence>
<feature type="domain" description="RecA family profile 1" evidence="8">
    <location>
        <begin position="77"/>
        <end position="245"/>
    </location>
</feature>
<dbReference type="PANTHER" id="PTHR46239">
    <property type="entry name" value="DNA REPAIR PROTEIN RAD51 HOMOLOG 3 RAD51C"/>
    <property type="match status" value="1"/>
</dbReference>
<dbReference type="Pfam" id="PF08423">
    <property type="entry name" value="Rad51"/>
    <property type="match status" value="1"/>
</dbReference>
<keyword evidence="6" id="KW-0539">Nucleus</keyword>
<proteinExistence type="predicted"/>
<dbReference type="GO" id="GO:0007131">
    <property type="term" value="P:reciprocal meiotic recombination"/>
    <property type="evidence" value="ECO:0007669"/>
    <property type="project" value="TreeGrafter"/>
</dbReference>
<gene>
    <name evidence="9" type="ORF">LAESUDRAFT_664388</name>
</gene>
<dbReference type="RefSeq" id="XP_040758954.1">
    <property type="nucleotide sequence ID" value="XM_040905120.1"/>
</dbReference>
<comment type="subcellular location">
    <subcellularLocation>
        <location evidence="1">Nucleus</location>
    </subcellularLocation>
</comment>
<keyword evidence="5" id="KW-0234">DNA repair</keyword>
<dbReference type="AlphaFoldDB" id="A0A165BKC7"/>
<dbReference type="GO" id="GO:0008821">
    <property type="term" value="F:crossover junction DNA endonuclease activity"/>
    <property type="evidence" value="ECO:0007669"/>
    <property type="project" value="TreeGrafter"/>
</dbReference>
<organism evidence="9 10">
    <name type="scientific">Laetiporus sulphureus 93-53</name>
    <dbReference type="NCBI Taxonomy" id="1314785"/>
    <lineage>
        <taxon>Eukaryota</taxon>
        <taxon>Fungi</taxon>
        <taxon>Dikarya</taxon>
        <taxon>Basidiomycota</taxon>
        <taxon>Agaricomycotina</taxon>
        <taxon>Agaricomycetes</taxon>
        <taxon>Polyporales</taxon>
        <taxon>Laetiporus</taxon>
    </lineage>
</organism>
<evidence type="ECO:0000313" key="10">
    <source>
        <dbReference type="Proteomes" id="UP000076871"/>
    </source>
</evidence>
<dbReference type="GO" id="GO:0005657">
    <property type="term" value="C:replication fork"/>
    <property type="evidence" value="ECO:0007669"/>
    <property type="project" value="TreeGrafter"/>
</dbReference>
<dbReference type="Proteomes" id="UP000076871">
    <property type="component" value="Unassembled WGS sequence"/>
</dbReference>
<evidence type="ECO:0000259" key="8">
    <source>
        <dbReference type="PROSITE" id="PS50162"/>
    </source>
</evidence>
<protein>
    <recommendedName>
        <fullName evidence="7">DNA repair protein RAD51 homolog 3</fullName>
    </recommendedName>
</protein>
<dbReference type="OrthoDB" id="5957327at2759"/>
<dbReference type="InterPro" id="IPR052093">
    <property type="entry name" value="HR_Repair_Mediator"/>
</dbReference>
<evidence type="ECO:0000256" key="3">
    <source>
        <dbReference type="ARBA" id="ARBA00022763"/>
    </source>
</evidence>
<evidence type="ECO:0000256" key="2">
    <source>
        <dbReference type="ARBA" id="ARBA00022741"/>
    </source>
</evidence>
<dbReference type="InterPro" id="IPR013632">
    <property type="entry name" value="Rad51_C"/>
</dbReference>
<evidence type="ECO:0000256" key="1">
    <source>
        <dbReference type="ARBA" id="ARBA00004123"/>
    </source>
</evidence>
<keyword evidence="2" id="KW-0547">Nucleotide-binding</keyword>
<dbReference type="STRING" id="1314785.A0A165BKC7"/>
<evidence type="ECO:0000256" key="7">
    <source>
        <dbReference type="ARBA" id="ARBA00040674"/>
    </source>
</evidence>
<keyword evidence="10" id="KW-1185">Reference proteome</keyword>
<dbReference type="PROSITE" id="PS50162">
    <property type="entry name" value="RECA_2"/>
    <property type="match status" value="1"/>
</dbReference>
<dbReference type="GeneID" id="63822150"/>
<dbReference type="FunCoup" id="A0A165BKC7">
    <property type="interactions" value="2"/>
</dbReference>
<dbReference type="InParanoid" id="A0A165BKC7"/>
<evidence type="ECO:0000256" key="6">
    <source>
        <dbReference type="ARBA" id="ARBA00023242"/>
    </source>
</evidence>
<evidence type="ECO:0000256" key="5">
    <source>
        <dbReference type="ARBA" id="ARBA00023204"/>
    </source>
</evidence>
<keyword evidence="4" id="KW-0067">ATP-binding</keyword>
<dbReference type="GO" id="GO:0000400">
    <property type="term" value="F:four-way junction DNA binding"/>
    <property type="evidence" value="ECO:0007669"/>
    <property type="project" value="TreeGrafter"/>
</dbReference>
<keyword evidence="3" id="KW-0227">DNA damage</keyword>
<dbReference type="GO" id="GO:0005524">
    <property type="term" value="F:ATP binding"/>
    <property type="evidence" value="ECO:0007669"/>
    <property type="project" value="UniProtKB-KW"/>
</dbReference>
<dbReference type="GO" id="GO:0033063">
    <property type="term" value="C:Rad51B-Rad51C-Rad51D-XRCC2 complex"/>
    <property type="evidence" value="ECO:0007669"/>
    <property type="project" value="TreeGrafter"/>
</dbReference>
<evidence type="ECO:0000256" key="4">
    <source>
        <dbReference type="ARBA" id="ARBA00022840"/>
    </source>
</evidence>
<dbReference type="GO" id="GO:0033065">
    <property type="term" value="C:Rad51C-XRCC3 complex"/>
    <property type="evidence" value="ECO:0007669"/>
    <property type="project" value="TreeGrafter"/>
</dbReference>
<reference evidence="9 10" key="1">
    <citation type="journal article" date="2016" name="Mol. Biol. Evol.">
        <title>Comparative Genomics of Early-Diverging Mushroom-Forming Fungi Provides Insights into the Origins of Lignocellulose Decay Capabilities.</title>
        <authorList>
            <person name="Nagy L.G."/>
            <person name="Riley R."/>
            <person name="Tritt A."/>
            <person name="Adam C."/>
            <person name="Daum C."/>
            <person name="Floudas D."/>
            <person name="Sun H."/>
            <person name="Yadav J.S."/>
            <person name="Pangilinan J."/>
            <person name="Larsson K.H."/>
            <person name="Matsuura K."/>
            <person name="Barry K."/>
            <person name="Labutti K."/>
            <person name="Kuo R."/>
            <person name="Ohm R.A."/>
            <person name="Bhattacharya S.S."/>
            <person name="Shirouzu T."/>
            <person name="Yoshinaga Y."/>
            <person name="Martin F.M."/>
            <person name="Grigoriev I.V."/>
            <person name="Hibbett D.S."/>
        </authorList>
    </citation>
    <scope>NUCLEOTIDE SEQUENCE [LARGE SCALE GENOMIC DNA]</scope>
    <source>
        <strain evidence="9 10">93-53</strain>
    </source>
</reference>
<name>A0A165BKC7_9APHY</name>
<dbReference type="GO" id="GO:0000707">
    <property type="term" value="P:meiotic DNA recombinase assembly"/>
    <property type="evidence" value="ECO:0007669"/>
    <property type="project" value="TreeGrafter"/>
</dbReference>
<dbReference type="PANTHER" id="PTHR46239:SF1">
    <property type="entry name" value="DNA REPAIR PROTEIN RAD51 HOMOLOG 3"/>
    <property type="match status" value="1"/>
</dbReference>
<dbReference type="Gene3D" id="3.40.50.300">
    <property type="entry name" value="P-loop containing nucleotide triphosphate hydrolases"/>
    <property type="match status" value="1"/>
</dbReference>
<dbReference type="InterPro" id="IPR027417">
    <property type="entry name" value="P-loop_NTPase"/>
</dbReference>
<dbReference type="InterPro" id="IPR020588">
    <property type="entry name" value="RecA_ATP-bd"/>
</dbReference>
<dbReference type="GO" id="GO:0140664">
    <property type="term" value="F:ATP-dependent DNA damage sensor activity"/>
    <property type="evidence" value="ECO:0007669"/>
    <property type="project" value="InterPro"/>
</dbReference>